<reference evidence="2 3" key="1">
    <citation type="journal article" date="2023" name="Mol. Biol. Evol.">
        <title>Genomics of Secondarily Temperate Adaptation in the Only Non-Antarctic Icefish.</title>
        <authorList>
            <person name="Rivera-Colon A.G."/>
            <person name="Rayamajhi N."/>
            <person name="Minhas B.F."/>
            <person name="Madrigal G."/>
            <person name="Bilyk K.T."/>
            <person name="Yoon V."/>
            <person name="Hune M."/>
            <person name="Gregory S."/>
            <person name="Cheng C.H.C."/>
            <person name="Catchen J.M."/>
        </authorList>
    </citation>
    <scope>NUCLEOTIDE SEQUENCE [LARGE SCALE GENOMIC DNA]</scope>
    <source>
        <tissue evidence="2">White muscle</tissue>
    </source>
</reference>
<evidence type="ECO:0000313" key="3">
    <source>
        <dbReference type="Proteomes" id="UP001331515"/>
    </source>
</evidence>
<feature type="region of interest" description="Disordered" evidence="1">
    <location>
        <begin position="77"/>
        <end position="118"/>
    </location>
</feature>
<accession>A0AAN8HFP7</accession>
<dbReference type="AlphaFoldDB" id="A0AAN8HFP7"/>
<evidence type="ECO:0000313" key="2">
    <source>
        <dbReference type="EMBL" id="KAK5914554.1"/>
    </source>
</evidence>
<protein>
    <submittedName>
        <fullName evidence="2">Uncharacterized protein</fullName>
    </submittedName>
</protein>
<gene>
    <name evidence="2" type="ORF">CgunFtcFv8_008987</name>
</gene>
<sequence>MEPHVSPSARVEVVSLGGGVLLKCVPASATTTVRQKLCSFKRQKRAGGFIPSLSGKGEFYTEGVQGVKTSAIKEGIYGGQSRGKSGGQSRGKSGGSAGWRHGSVWREDSAQTRSFITS</sequence>
<evidence type="ECO:0000256" key="1">
    <source>
        <dbReference type="SAM" id="MobiDB-lite"/>
    </source>
</evidence>
<dbReference type="Proteomes" id="UP001331515">
    <property type="component" value="Unassembled WGS sequence"/>
</dbReference>
<name>A0AAN8HFP7_CHAGU</name>
<comment type="caution">
    <text evidence="2">The sequence shown here is derived from an EMBL/GenBank/DDBJ whole genome shotgun (WGS) entry which is preliminary data.</text>
</comment>
<organism evidence="2 3">
    <name type="scientific">Champsocephalus gunnari</name>
    <name type="common">Mackerel icefish</name>
    <dbReference type="NCBI Taxonomy" id="52237"/>
    <lineage>
        <taxon>Eukaryota</taxon>
        <taxon>Metazoa</taxon>
        <taxon>Chordata</taxon>
        <taxon>Craniata</taxon>
        <taxon>Vertebrata</taxon>
        <taxon>Euteleostomi</taxon>
        <taxon>Actinopterygii</taxon>
        <taxon>Neopterygii</taxon>
        <taxon>Teleostei</taxon>
        <taxon>Neoteleostei</taxon>
        <taxon>Acanthomorphata</taxon>
        <taxon>Eupercaria</taxon>
        <taxon>Perciformes</taxon>
        <taxon>Notothenioidei</taxon>
        <taxon>Channichthyidae</taxon>
        <taxon>Champsocephalus</taxon>
    </lineage>
</organism>
<feature type="compositionally biased region" description="Gly residues" evidence="1">
    <location>
        <begin position="77"/>
        <end position="97"/>
    </location>
</feature>
<keyword evidence="3" id="KW-1185">Reference proteome</keyword>
<proteinExistence type="predicted"/>
<dbReference type="EMBL" id="JAURVH010001527">
    <property type="protein sequence ID" value="KAK5914554.1"/>
    <property type="molecule type" value="Genomic_DNA"/>
</dbReference>